<feature type="compositionally biased region" description="Polar residues" evidence="2">
    <location>
        <begin position="174"/>
        <end position="188"/>
    </location>
</feature>
<dbReference type="EMBL" id="CAMPGE010005869">
    <property type="protein sequence ID" value="CAI2364711.1"/>
    <property type="molecule type" value="Genomic_DNA"/>
</dbReference>
<comment type="caution">
    <text evidence="3">The sequence shown here is derived from an EMBL/GenBank/DDBJ whole genome shotgun (WGS) entry which is preliminary data.</text>
</comment>
<accession>A0AAD1XBC6</accession>
<feature type="compositionally biased region" description="Low complexity" evidence="2">
    <location>
        <begin position="123"/>
        <end position="139"/>
    </location>
</feature>
<evidence type="ECO:0000313" key="3">
    <source>
        <dbReference type="EMBL" id="CAI2364711.1"/>
    </source>
</evidence>
<sequence length="393" mass="45608">MGDIQYVKGTDEKYRYERYLEHKEEVYNSYDHYSQKLRKEKSKKSCNCAAKYTGQIQELENELGKLTKIMKALSERSPDREIGALKKEKVRFMLKLEEKDKLILQLLKENADLLKVVAKMKPSESTSANNSTENSNITSKDQKTSNECIPTSILHPDPNKSREKRSSIERNYTEDGTTNAIHPRSSSIALIRPAKNIDSTKNPSKPRGNSSMAAEKPYKKEFRRSFLEVGIKPSNDYLDKDLRYKGDVKRSSYIKKIYKEDIQCKSPKKSKYRANRASDVKKPGSKISLYKNKVFYKDHNQDAEGTPDPKSSKQKKRMRQSMQTEDNPQLFTSAMIMSEQKEDLKRIMLNQDTIPPYKNNKRGELCSPKINTNFSICSLQKKRNQRKTWQKRA</sequence>
<dbReference type="AlphaFoldDB" id="A0AAD1XBC6"/>
<evidence type="ECO:0000256" key="1">
    <source>
        <dbReference type="SAM" id="Coils"/>
    </source>
</evidence>
<feature type="region of interest" description="Disordered" evidence="2">
    <location>
        <begin position="296"/>
        <end position="328"/>
    </location>
</feature>
<keyword evidence="1" id="KW-0175">Coiled coil</keyword>
<feature type="compositionally biased region" description="Polar residues" evidence="2">
    <location>
        <begin position="197"/>
        <end position="212"/>
    </location>
</feature>
<evidence type="ECO:0000313" key="4">
    <source>
        <dbReference type="Proteomes" id="UP001295684"/>
    </source>
</evidence>
<reference evidence="3" key="1">
    <citation type="submission" date="2023-07" db="EMBL/GenBank/DDBJ databases">
        <authorList>
            <consortium name="AG Swart"/>
            <person name="Singh M."/>
            <person name="Singh A."/>
            <person name="Seah K."/>
            <person name="Emmerich C."/>
        </authorList>
    </citation>
    <scope>NUCLEOTIDE SEQUENCE</scope>
    <source>
        <strain evidence="3">DP1</strain>
    </source>
</reference>
<gene>
    <name evidence="3" type="ORF">ECRASSUSDP1_LOCUS6057</name>
</gene>
<organism evidence="3 4">
    <name type="scientific">Euplotes crassus</name>
    <dbReference type="NCBI Taxonomy" id="5936"/>
    <lineage>
        <taxon>Eukaryota</taxon>
        <taxon>Sar</taxon>
        <taxon>Alveolata</taxon>
        <taxon>Ciliophora</taxon>
        <taxon>Intramacronucleata</taxon>
        <taxon>Spirotrichea</taxon>
        <taxon>Hypotrichia</taxon>
        <taxon>Euplotida</taxon>
        <taxon>Euplotidae</taxon>
        <taxon>Moneuplotes</taxon>
    </lineage>
</organism>
<name>A0AAD1XBC6_EUPCR</name>
<protein>
    <submittedName>
        <fullName evidence="3">Uncharacterized protein</fullName>
    </submittedName>
</protein>
<proteinExistence type="predicted"/>
<dbReference type="Proteomes" id="UP001295684">
    <property type="component" value="Unassembled WGS sequence"/>
</dbReference>
<evidence type="ECO:0000256" key="2">
    <source>
        <dbReference type="SAM" id="MobiDB-lite"/>
    </source>
</evidence>
<feature type="coiled-coil region" evidence="1">
    <location>
        <begin position="49"/>
        <end position="76"/>
    </location>
</feature>
<feature type="compositionally biased region" description="Basic and acidic residues" evidence="2">
    <location>
        <begin position="157"/>
        <end position="173"/>
    </location>
</feature>
<keyword evidence="4" id="KW-1185">Reference proteome</keyword>
<feature type="region of interest" description="Disordered" evidence="2">
    <location>
        <begin position="121"/>
        <end position="217"/>
    </location>
</feature>